<dbReference type="EMBL" id="NESQ01000347">
    <property type="protein sequence ID" value="PUU73768.1"/>
    <property type="molecule type" value="Genomic_DNA"/>
</dbReference>
<protein>
    <submittedName>
        <fullName evidence="2">Uncharacterized protein</fullName>
    </submittedName>
</protein>
<keyword evidence="1" id="KW-0472">Membrane</keyword>
<feature type="transmembrane region" description="Helical" evidence="1">
    <location>
        <begin position="12"/>
        <end position="31"/>
    </location>
</feature>
<keyword evidence="1" id="KW-1133">Transmembrane helix</keyword>
<keyword evidence="1" id="KW-0812">Transmembrane</keyword>
<dbReference type="Proteomes" id="UP000244722">
    <property type="component" value="Unassembled WGS sequence"/>
</dbReference>
<evidence type="ECO:0000313" key="2">
    <source>
        <dbReference type="EMBL" id="PUU73768.1"/>
    </source>
</evidence>
<organism evidence="2 3">
    <name type="scientific">Tuber borchii</name>
    <name type="common">White truffle</name>
    <dbReference type="NCBI Taxonomy" id="42251"/>
    <lineage>
        <taxon>Eukaryota</taxon>
        <taxon>Fungi</taxon>
        <taxon>Dikarya</taxon>
        <taxon>Ascomycota</taxon>
        <taxon>Pezizomycotina</taxon>
        <taxon>Pezizomycetes</taxon>
        <taxon>Pezizales</taxon>
        <taxon>Tuberaceae</taxon>
        <taxon>Tuber</taxon>
    </lineage>
</organism>
<name>A0A2T6ZE46_TUBBO</name>
<comment type="caution">
    <text evidence="2">The sequence shown here is derived from an EMBL/GenBank/DDBJ whole genome shotgun (WGS) entry which is preliminary data.</text>
</comment>
<gene>
    <name evidence="2" type="ORF">B9Z19DRAFT_510893</name>
</gene>
<sequence length="115" mass="12992">MIFYQEIARAYATPAAIVFSSSMLFGINVLNRYDLQKTTEKIDNTHLQLENTRTHLFKMLDDANKEINTIDQETKNMNAEITIIRGGFTLGQIVAGNARQVKLVDIIKSKAEGEE</sequence>
<keyword evidence="3" id="KW-1185">Reference proteome</keyword>
<evidence type="ECO:0000313" key="3">
    <source>
        <dbReference type="Proteomes" id="UP000244722"/>
    </source>
</evidence>
<reference evidence="2 3" key="1">
    <citation type="submission" date="2017-04" db="EMBL/GenBank/DDBJ databases">
        <title>Draft genome sequence of Tuber borchii Vittad., a whitish edible truffle.</title>
        <authorList>
            <consortium name="DOE Joint Genome Institute"/>
            <person name="Murat C."/>
            <person name="Kuo A."/>
            <person name="Barry K.W."/>
            <person name="Clum A."/>
            <person name="Dockter R.B."/>
            <person name="Fauchery L."/>
            <person name="Iotti M."/>
            <person name="Kohler A."/>
            <person name="Labutti K."/>
            <person name="Lindquist E.A."/>
            <person name="Lipzen A."/>
            <person name="Ohm R.A."/>
            <person name="Wang M."/>
            <person name="Grigoriev I.V."/>
            <person name="Zambonelli A."/>
            <person name="Martin F.M."/>
        </authorList>
    </citation>
    <scope>NUCLEOTIDE SEQUENCE [LARGE SCALE GENOMIC DNA]</scope>
    <source>
        <strain evidence="2 3">Tbo3840</strain>
    </source>
</reference>
<accession>A0A2T6ZE46</accession>
<evidence type="ECO:0000256" key="1">
    <source>
        <dbReference type="SAM" id="Phobius"/>
    </source>
</evidence>
<dbReference type="AlphaFoldDB" id="A0A2T6ZE46"/>
<proteinExistence type="predicted"/>